<gene>
    <name evidence="1" type="ORF">SEPMUDRAFT_157230</name>
</gene>
<reference evidence="1 2" key="1">
    <citation type="journal article" date="2012" name="PLoS Pathog.">
        <title>Diverse lifestyles and strategies of plant pathogenesis encoded in the genomes of eighteen Dothideomycetes fungi.</title>
        <authorList>
            <person name="Ohm R.A."/>
            <person name="Feau N."/>
            <person name="Henrissat B."/>
            <person name="Schoch C.L."/>
            <person name="Horwitz B.A."/>
            <person name="Barry K.W."/>
            <person name="Condon B.J."/>
            <person name="Copeland A.C."/>
            <person name="Dhillon B."/>
            <person name="Glaser F."/>
            <person name="Hesse C.N."/>
            <person name="Kosti I."/>
            <person name="LaButti K."/>
            <person name="Lindquist E.A."/>
            <person name="Lucas S."/>
            <person name="Salamov A.A."/>
            <person name="Bradshaw R.E."/>
            <person name="Ciuffetti L."/>
            <person name="Hamelin R.C."/>
            <person name="Kema G.H.J."/>
            <person name="Lawrence C."/>
            <person name="Scott J.A."/>
            <person name="Spatafora J.W."/>
            <person name="Turgeon B.G."/>
            <person name="de Wit P.J.G.M."/>
            <person name="Zhong S."/>
            <person name="Goodwin S.B."/>
            <person name="Grigoriev I.V."/>
        </authorList>
    </citation>
    <scope>NUCLEOTIDE SEQUENCE [LARGE SCALE GENOMIC DNA]</scope>
    <source>
        <strain evidence="1 2">SO2202</strain>
    </source>
</reference>
<sequence>MWFTVGSVFREEAVIGEESRRTVIPTTADAGRRHGLYTRTSRPRYPISITSYTHTRLLATVAARAQRIICCNGSASTMQWTGPAATGCGAPLWHSGRRLKSRMEQQTSRLRQGRPALLQPALAASRHRPRRRAANNDLRHASKRRLLFSLAPRPLSCSVMVAQPGQPSQPTRVMSPSSNSIPFQLPPVTRASTRHPTLASSPRIARSIFATYSHTASSPQHSAVFASRVFVLDWQVLASEQRRLAPVPAFAGRRCRFCKSTRPEQQLGRQRTETRRLRDVHNSIRRARLLPPPPSSTRRENDLPYCPALPLPPALVFERRSTMAISMCADAANESTANSRFANPVLYSSPAQAEIDVFLYNITGFYVLEPARHAEVSTALGVATMHFSHHLRALEGARRHVTIEITP</sequence>
<dbReference type="HOGENOM" id="CLU_676476_0_0_1"/>
<dbReference type="GeneID" id="27904863"/>
<organism evidence="1 2">
    <name type="scientific">Sphaerulina musiva (strain SO2202)</name>
    <name type="common">Poplar stem canker fungus</name>
    <name type="synonym">Septoria musiva</name>
    <dbReference type="NCBI Taxonomy" id="692275"/>
    <lineage>
        <taxon>Eukaryota</taxon>
        <taxon>Fungi</taxon>
        <taxon>Dikarya</taxon>
        <taxon>Ascomycota</taxon>
        <taxon>Pezizomycotina</taxon>
        <taxon>Dothideomycetes</taxon>
        <taxon>Dothideomycetidae</taxon>
        <taxon>Mycosphaerellales</taxon>
        <taxon>Mycosphaerellaceae</taxon>
        <taxon>Sphaerulina</taxon>
    </lineage>
</organism>
<evidence type="ECO:0000313" key="1">
    <source>
        <dbReference type="EMBL" id="EMF11113.1"/>
    </source>
</evidence>
<keyword evidence="2" id="KW-1185">Reference proteome</keyword>
<dbReference type="AlphaFoldDB" id="M3D0U3"/>
<proteinExistence type="predicted"/>
<dbReference type="RefSeq" id="XP_016759234.1">
    <property type="nucleotide sequence ID" value="XM_016907726.1"/>
</dbReference>
<dbReference type="EMBL" id="KB456266">
    <property type="protein sequence ID" value="EMF11113.1"/>
    <property type="molecule type" value="Genomic_DNA"/>
</dbReference>
<name>M3D0U3_SPHMS</name>
<dbReference type="Proteomes" id="UP000016931">
    <property type="component" value="Unassembled WGS sequence"/>
</dbReference>
<evidence type="ECO:0000313" key="2">
    <source>
        <dbReference type="Proteomes" id="UP000016931"/>
    </source>
</evidence>
<accession>M3D0U3</accession>
<protein>
    <submittedName>
        <fullName evidence="1">Uncharacterized protein</fullName>
    </submittedName>
</protein>